<evidence type="ECO:0000259" key="8">
    <source>
        <dbReference type="Pfam" id="PF08600"/>
    </source>
</evidence>
<dbReference type="PANTHER" id="PTHR15835">
    <property type="entry name" value="NUCLEAR-INTERACTING PARTNER OF ALK"/>
    <property type="match status" value="1"/>
</dbReference>
<feature type="compositionally biased region" description="Low complexity" evidence="6">
    <location>
        <begin position="50"/>
        <end position="65"/>
    </location>
</feature>
<comment type="caution">
    <text evidence="9">The sequence shown here is derived from an EMBL/GenBank/DDBJ whole genome shotgun (WGS) entry which is preliminary data.</text>
</comment>
<keyword evidence="5" id="KW-0539">Nucleus</keyword>
<evidence type="ECO:0000313" key="9">
    <source>
        <dbReference type="EMBL" id="KAK5701739.1"/>
    </source>
</evidence>
<evidence type="ECO:0000259" key="7">
    <source>
        <dbReference type="Pfam" id="PF07967"/>
    </source>
</evidence>
<sequence>MDAARSLSRPANMPEAIATTKRKFYKALESLNSTSSTRPSEPATKRVRRSLSTSTSTHVSSVTKVPESNGETPRKPPNYSPWSHETFLARLKTYSSVSLWHPKPEAISEVEWARRGWVCVDVNTVACKGGCEKRVVVSLLFDKADDDANGSNTGVDGEDSDDESMREDALVKRYQPLLVEGHSISCPWHKAGCKDDIYHLQVVRPSIWQPELKKRYQSLRELDPVIRDVNVTTIPHESANSLPPERLLADVPSDLFDEADPTSKDAARALDVALHGWRGSQDSGNDLLHCDACFQRVGLWMYQPGYQQSRASSDDDEDSMATLDLLELHRAHCPWRNSETQKASGTLSGLNASQILQRVVSTYAREQRRKSDMASRTPQQLEDDDRVDDENLYDPASPAPSREEVEQQDKERESKLKRLKSLFSIKRRPTVKPAVVTKVGR</sequence>
<keyword evidence="4" id="KW-0862">Zinc</keyword>
<dbReference type="AlphaFoldDB" id="A0AAN7WD93"/>
<dbReference type="InterPro" id="IPR012935">
    <property type="entry name" value="NuBaID_N"/>
</dbReference>
<dbReference type="EMBL" id="JAVRQU010000006">
    <property type="protein sequence ID" value="KAK5701739.1"/>
    <property type="molecule type" value="Genomic_DNA"/>
</dbReference>
<evidence type="ECO:0000256" key="4">
    <source>
        <dbReference type="ARBA" id="ARBA00022833"/>
    </source>
</evidence>
<evidence type="ECO:0008006" key="11">
    <source>
        <dbReference type="Google" id="ProtNLM"/>
    </source>
</evidence>
<keyword evidence="2" id="KW-0479">Metal-binding</keyword>
<evidence type="ECO:0000313" key="10">
    <source>
        <dbReference type="Proteomes" id="UP001310594"/>
    </source>
</evidence>
<evidence type="ECO:0000256" key="2">
    <source>
        <dbReference type="ARBA" id="ARBA00022723"/>
    </source>
</evidence>
<organism evidence="9 10">
    <name type="scientific">Elasticomyces elasticus</name>
    <dbReference type="NCBI Taxonomy" id="574655"/>
    <lineage>
        <taxon>Eukaryota</taxon>
        <taxon>Fungi</taxon>
        <taxon>Dikarya</taxon>
        <taxon>Ascomycota</taxon>
        <taxon>Pezizomycotina</taxon>
        <taxon>Dothideomycetes</taxon>
        <taxon>Dothideomycetidae</taxon>
        <taxon>Mycosphaerellales</taxon>
        <taxon>Teratosphaeriaceae</taxon>
        <taxon>Elasticomyces</taxon>
    </lineage>
</organism>
<keyword evidence="3" id="KW-0863">Zinc-finger</keyword>
<feature type="compositionally biased region" description="Basic and acidic residues" evidence="6">
    <location>
        <begin position="401"/>
        <end position="414"/>
    </location>
</feature>
<feature type="compositionally biased region" description="Polar residues" evidence="6">
    <location>
        <begin position="30"/>
        <end position="39"/>
    </location>
</feature>
<gene>
    <name evidence="9" type="ORF">LTR97_004557</name>
</gene>
<name>A0AAN7WD93_9PEZI</name>
<dbReference type="PANTHER" id="PTHR15835:SF6">
    <property type="entry name" value="ZINC FINGER C3HC-TYPE PROTEIN 1"/>
    <property type="match status" value="1"/>
</dbReference>
<dbReference type="Pfam" id="PF08600">
    <property type="entry name" value="NuBaID_C"/>
    <property type="match status" value="1"/>
</dbReference>
<feature type="domain" description="NuBaID C-terminal" evidence="8">
    <location>
        <begin position="269"/>
        <end position="347"/>
    </location>
</feature>
<proteinExistence type="predicted"/>
<evidence type="ECO:0000256" key="6">
    <source>
        <dbReference type="SAM" id="MobiDB-lite"/>
    </source>
</evidence>
<accession>A0AAN7WD93</accession>
<evidence type="ECO:0000256" key="5">
    <source>
        <dbReference type="ARBA" id="ARBA00023242"/>
    </source>
</evidence>
<feature type="domain" description="C3HC-type" evidence="7">
    <location>
        <begin position="81"/>
        <end position="221"/>
    </location>
</feature>
<protein>
    <recommendedName>
        <fullName evidence="11">C3HC-type domain-containing protein</fullName>
    </recommendedName>
</protein>
<evidence type="ECO:0000256" key="3">
    <source>
        <dbReference type="ARBA" id="ARBA00022771"/>
    </source>
</evidence>
<dbReference type="Proteomes" id="UP001310594">
    <property type="component" value="Unassembled WGS sequence"/>
</dbReference>
<reference evidence="9" key="1">
    <citation type="submission" date="2023-08" db="EMBL/GenBank/DDBJ databases">
        <title>Black Yeasts Isolated from many extreme environments.</title>
        <authorList>
            <person name="Coleine C."/>
            <person name="Stajich J.E."/>
            <person name="Selbmann L."/>
        </authorList>
    </citation>
    <scope>NUCLEOTIDE SEQUENCE</scope>
    <source>
        <strain evidence="9">CCFEE 5810</strain>
    </source>
</reference>
<dbReference type="Pfam" id="PF07967">
    <property type="entry name" value="zf-C3HC"/>
    <property type="match status" value="1"/>
</dbReference>
<dbReference type="InterPro" id="IPR013909">
    <property type="entry name" value="NuBaID_C"/>
</dbReference>
<comment type="subcellular location">
    <subcellularLocation>
        <location evidence="1">Nucleus</location>
    </subcellularLocation>
</comment>
<feature type="compositionally biased region" description="Acidic residues" evidence="6">
    <location>
        <begin position="381"/>
        <end position="392"/>
    </location>
</feature>
<feature type="region of interest" description="Disordered" evidence="6">
    <location>
        <begin position="363"/>
        <end position="414"/>
    </location>
</feature>
<dbReference type="GO" id="GO:0008270">
    <property type="term" value="F:zinc ion binding"/>
    <property type="evidence" value="ECO:0007669"/>
    <property type="project" value="UniProtKB-KW"/>
</dbReference>
<dbReference type="GO" id="GO:0005634">
    <property type="term" value="C:nucleus"/>
    <property type="evidence" value="ECO:0007669"/>
    <property type="project" value="UniProtKB-SubCell"/>
</dbReference>
<evidence type="ECO:0000256" key="1">
    <source>
        <dbReference type="ARBA" id="ARBA00004123"/>
    </source>
</evidence>
<feature type="region of interest" description="Disordered" evidence="6">
    <location>
        <begin position="30"/>
        <end position="80"/>
    </location>
</feature>